<dbReference type="EMBL" id="CABPSX010000006">
    <property type="protein sequence ID" value="VVG72264.1"/>
    <property type="molecule type" value="Genomic_DNA"/>
</dbReference>
<evidence type="ECO:0000313" key="3">
    <source>
        <dbReference type="EMBL" id="VVG72264.1"/>
    </source>
</evidence>
<evidence type="ECO:0000259" key="2">
    <source>
        <dbReference type="Pfam" id="PF19417"/>
    </source>
</evidence>
<dbReference type="RefSeq" id="WP_094067525.1">
    <property type="nucleotide sequence ID" value="NZ_CABPSX010000006.1"/>
</dbReference>
<dbReference type="Proteomes" id="UP000364291">
    <property type="component" value="Unassembled WGS sequence"/>
</dbReference>
<keyword evidence="3" id="KW-0378">Hydrolase</keyword>
<feature type="domain" description="Bacterial toxin RNase RnlA/LsoA N-terminal" evidence="2">
    <location>
        <begin position="4"/>
        <end position="82"/>
    </location>
</feature>
<gene>
    <name evidence="3" type="primary">lsoA</name>
    <name evidence="3" type="ORF">PAP18089_03258</name>
</gene>
<dbReference type="OrthoDB" id="9156516at2"/>
<reference evidence="3 4" key="1">
    <citation type="submission" date="2019-08" db="EMBL/GenBank/DDBJ databases">
        <authorList>
            <person name="Peeters C."/>
        </authorList>
    </citation>
    <scope>NUCLEOTIDE SEQUENCE [LARGE SCALE GENOMIC DNA]</scope>
    <source>
        <strain evidence="3 4">LMG 18089</strain>
    </source>
</reference>
<evidence type="ECO:0000259" key="1">
    <source>
        <dbReference type="Pfam" id="PF19034"/>
    </source>
</evidence>
<dbReference type="InterPro" id="IPR043994">
    <property type="entry name" value="RnlA/LsoA-toxin_DBD"/>
</dbReference>
<dbReference type="Pfam" id="PF19417">
    <property type="entry name" value="RnlA_toxin_N"/>
    <property type="match status" value="1"/>
</dbReference>
<proteinExistence type="predicted"/>
<dbReference type="Gene3D" id="3.30.160.690">
    <property type="entry name" value="Bacterial toxin RNase RnlA/LsoA, N repeated domain"/>
    <property type="match status" value="1"/>
</dbReference>
<protein>
    <submittedName>
        <fullName evidence="3">mRNA endoribonuclease LsoA</fullName>
        <ecNumber evidence="3">3.1.-.-</ecNumber>
    </submittedName>
</protein>
<feature type="domain" description="Bacterial toxin RNase RnlA/LsoA DBD" evidence="1">
    <location>
        <begin position="195"/>
        <end position="311"/>
    </location>
</feature>
<dbReference type="Gene3D" id="6.10.250.2650">
    <property type="match status" value="1"/>
</dbReference>
<sequence>MPPKSLNLGQAAIGAAIHAFAQECGGEATGPTAKEKFDEYKLSVDGEKPALLHVYKKNDGSTTLMSKVGQNQPLSERLAAYVAESTARVPVANKPLTLGNLSVETWDFLREYLELNDCKITDEPLQHGRRIKVVGPQRDLVYLHHYDTGKFMMQGRPMAVYAMVMSTLCEMHDDKREVLEAQLEVVPVHTTVDALYEELRQHLPISADFLGETGCAIVAPALALTKIAVQLPDYSTVAFPALRGLEFYMKQILVTKDQPVSPKQGLGAFFNLQGSLISGCAAKVGCTPTVLALEKSYALHSQHRNGLFHADGVVPDMTRVIEDKQVAANIVYEVLRTIETTYAAIPR</sequence>
<dbReference type="AlphaFoldDB" id="A0A5E5P7E3"/>
<evidence type="ECO:0000313" key="4">
    <source>
        <dbReference type="Proteomes" id="UP000364291"/>
    </source>
</evidence>
<dbReference type="GO" id="GO:0016787">
    <property type="term" value="F:hydrolase activity"/>
    <property type="evidence" value="ECO:0007669"/>
    <property type="project" value="UniProtKB-KW"/>
</dbReference>
<dbReference type="Gene3D" id="3.30.310.240">
    <property type="entry name" value="Bacterial toxin RNase RnlA/LsoA, N-terminal domain"/>
    <property type="match status" value="1"/>
</dbReference>
<dbReference type="EC" id="3.1.-.-" evidence="3"/>
<name>A0A5E5P7E3_9BURK</name>
<accession>A0A5E5P7E3</accession>
<dbReference type="InterPro" id="IPR045837">
    <property type="entry name" value="RnlA_toxin_N"/>
</dbReference>
<dbReference type="GO" id="GO:0004521">
    <property type="term" value="F:RNA endonuclease activity"/>
    <property type="evidence" value="ECO:0007669"/>
    <property type="project" value="InterPro"/>
</dbReference>
<organism evidence="3 4">
    <name type="scientific">Pandoraea apista</name>
    <dbReference type="NCBI Taxonomy" id="93218"/>
    <lineage>
        <taxon>Bacteria</taxon>
        <taxon>Pseudomonadati</taxon>
        <taxon>Pseudomonadota</taxon>
        <taxon>Betaproteobacteria</taxon>
        <taxon>Burkholderiales</taxon>
        <taxon>Burkholderiaceae</taxon>
        <taxon>Pandoraea</taxon>
    </lineage>
</organism>
<dbReference type="Pfam" id="PF19034">
    <property type="entry name" value="RnlA-toxin_DBD"/>
    <property type="match status" value="1"/>
</dbReference>